<feature type="region of interest" description="Disordered" evidence="1">
    <location>
        <begin position="1"/>
        <end position="25"/>
    </location>
</feature>
<dbReference type="RefSeq" id="WP_352986928.1">
    <property type="nucleotide sequence ID" value="NZ_JBEQNA010000021.1"/>
</dbReference>
<evidence type="ECO:0000256" key="1">
    <source>
        <dbReference type="SAM" id="MobiDB-lite"/>
    </source>
</evidence>
<evidence type="ECO:0000313" key="3">
    <source>
        <dbReference type="Proteomes" id="UP001432401"/>
    </source>
</evidence>
<dbReference type="Proteomes" id="UP001432401">
    <property type="component" value="Unassembled WGS sequence"/>
</dbReference>
<accession>A0ABV2A5H2</accession>
<comment type="caution">
    <text evidence="2">The sequence shown here is derived from an EMBL/GenBank/DDBJ whole genome shotgun (WGS) entry which is preliminary data.</text>
</comment>
<gene>
    <name evidence="2" type="ORF">ABUK86_30280</name>
</gene>
<protein>
    <submittedName>
        <fullName evidence="2">Uncharacterized protein</fullName>
    </submittedName>
</protein>
<name>A0ABV2A5H2_9ACTN</name>
<keyword evidence="3" id="KW-1185">Reference proteome</keyword>
<proteinExistence type="predicted"/>
<feature type="compositionally biased region" description="Basic and acidic residues" evidence="1">
    <location>
        <begin position="12"/>
        <end position="22"/>
    </location>
</feature>
<sequence length="75" mass="7863">MSTGTSTSDPRPGLDEGREQPHVNRAGPVVADLHFDDLCTLCTVAALRLAKTVEVLAAGDVALAIRCDHGAEPPR</sequence>
<evidence type="ECO:0000313" key="2">
    <source>
        <dbReference type="EMBL" id="MES0838095.1"/>
    </source>
</evidence>
<reference evidence="2 3" key="1">
    <citation type="submission" date="2024-06" db="EMBL/GenBank/DDBJ databases">
        <authorList>
            <person name="Bataeva Y.V."/>
            <person name="Grigorian L.N."/>
            <person name="Solomentsev V.I."/>
        </authorList>
    </citation>
    <scope>NUCLEOTIDE SEQUENCE [LARGE SCALE GENOMIC DNA]</scope>
    <source>
        <strain evidence="3">SCPM-O-B-12605 (RCAM04882)</strain>
    </source>
</reference>
<dbReference type="EMBL" id="JBEQNB010000024">
    <property type="protein sequence ID" value="MES0838095.1"/>
    <property type="molecule type" value="Genomic_DNA"/>
</dbReference>
<organism evidence="2 3">
    <name type="scientific">Nocardiopsis tropica</name>
    <dbReference type="NCBI Taxonomy" id="109330"/>
    <lineage>
        <taxon>Bacteria</taxon>
        <taxon>Bacillati</taxon>
        <taxon>Actinomycetota</taxon>
        <taxon>Actinomycetes</taxon>
        <taxon>Streptosporangiales</taxon>
        <taxon>Nocardiopsidaceae</taxon>
        <taxon>Nocardiopsis</taxon>
    </lineage>
</organism>